<evidence type="ECO:0008006" key="8">
    <source>
        <dbReference type="Google" id="ProtNLM"/>
    </source>
</evidence>
<dbReference type="Pfam" id="PF17102">
    <property type="entry name" value="Stealth_CR3"/>
    <property type="match status" value="1"/>
</dbReference>
<evidence type="ECO:0000313" key="7">
    <source>
        <dbReference type="Proteomes" id="UP000608923"/>
    </source>
</evidence>
<proteinExistence type="inferred from homology"/>
<keyword evidence="3" id="KW-0270">Exopolysaccharide synthesis</keyword>
<feature type="domain" description="Stealth protein CR3 conserved region 3" evidence="5">
    <location>
        <begin position="191"/>
        <end position="238"/>
    </location>
</feature>
<dbReference type="EMBL" id="BMZN01000001">
    <property type="protein sequence ID" value="GHC40097.1"/>
    <property type="molecule type" value="Genomic_DNA"/>
</dbReference>
<dbReference type="InterPro" id="IPR021520">
    <property type="entry name" value="Stealth_CR2"/>
</dbReference>
<comment type="caution">
    <text evidence="6">The sequence shown here is derived from an EMBL/GenBank/DDBJ whole genome shotgun (WGS) entry which is preliminary data.</text>
</comment>
<evidence type="ECO:0000259" key="4">
    <source>
        <dbReference type="Pfam" id="PF11380"/>
    </source>
</evidence>
<dbReference type="InterPro" id="IPR031357">
    <property type="entry name" value="Stealth_CR3"/>
</dbReference>
<dbReference type="PANTHER" id="PTHR24045:SF0">
    <property type="entry name" value="N-ACETYLGLUCOSAMINE-1-PHOSPHOTRANSFERASE SUBUNITS ALPHA_BETA"/>
    <property type="match status" value="1"/>
</dbReference>
<accession>A0A8H9IH00</accession>
<dbReference type="GO" id="GO:0000271">
    <property type="term" value="P:polysaccharide biosynthetic process"/>
    <property type="evidence" value="ECO:0007669"/>
    <property type="project" value="UniProtKB-KW"/>
</dbReference>
<dbReference type="AlphaFoldDB" id="A0A8H9IH00"/>
<keyword evidence="2" id="KW-0808">Transferase</keyword>
<organism evidence="6 7">
    <name type="scientific">Alcaligenes pakistanensis</name>
    <dbReference type="NCBI Taxonomy" id="1482717"/>
    <lineage>
        <taxon>Bacteria</taxon>
        <taxon>Pseudomonadati</taxon>
        <taxon>Pseudomonadota</taxon>
        <taxon>Betaproteobacteria</taxon>
        <taxon>Burkholderiales</taxon>
        <taxon>Alcaligenaceae</taxon>
        <taxon>Alcaligenes</taxon>
    </lineage>
</organism>
<evidence type="ECO:0000313" key="6">
    <source>
        <dbReference type="EMBL" id="GHC40097.1"/>
    </source>
</evidence>
<evidence type="ECO:0000256" key="3">
    <source>
        <dbReference type="ARBA" id="ARBA00023169"/>
    </source>
</evidence>
<sequence>MAEEIDAVIMWVDGEDPIFRRQYENYAGIEKKSRLNHEGKGRHRNTGELVYCLRGIRKNAPWVRKIHVVTSGQIPSFVDFNLPGVELVIHSDIFPDLAYLPTFNSFAIDSCLHRIPGLTKKFIRFSDDFIVLNPVTPEDFLGADGQGVYYLGPNVPDLSKNEIPTSNYLETLAYNRALLATRGVIAAHAPQHVPQMRDIDVCMQIEREFSDEIRMTREAKFRQKDNINMLFLYPHFVAGNKKLEVNSKGWHVEPSSFVYYTWSRVRQALVGHQTKDWRENIRQAVADNVLFLNINDHFGENPNEVDVLDYSRLMSEVLAAPASFEISK</sequence>
<dbReference type="PANTHER" id="PTHR24045">
    <property type="match status" value="1"/>
</dbReference>
<evidence type="ECO:0000256" key="2">
    <source>
        <dbReference type="ARBA" id="ARBA00022679"/>
    </source>
</evidence>
<dbReference type="RefSeq" id="WP_189391170.1">
    <property type="nucleotide sequence ID" value="NZ_BMZN01000001.1"/>
</dbReference>
<dbReference type="Proteomes" id="UP000608923">
    <property type="component" value="Unassembled WGS sequence"/>
</dbReference>
<reference evidence="7" key="1">
    <citation type="journal article" date="2019" name="Int. J. Syst. Evol. Microbiol.">
        <title>The Global Catalogue of Microorganisms (GCM) 10K type strain sequencing project: providing services to taxonomists for standard genome sequencing and annotation.</title>
        <authorList>
            <consortium name="The Broad Institute Genomics Platform"/>
            <consortium name="The Broad Institute Genome Sequencing Center for Infectious Disease"/>
            <person name="Wu L."/>
            <person name="Ma J."/>
        </authorList>
    </citation>
    <scope>NUCLEOTIDE SEQUENCE [LARGE SCALE GENOMIC DNA]</scope>
    <source>
        <strain evidence="7">KCTC 42083</strain>
    </source>
</reference>
<dbReference type="Pfam" id="PF11380">
    <property type="entry name" value="Stealth_CR2"/>
    <property type="match status" value="1"/>
</dbReference>
<evidence type="ECO:0000259" key="5">
    <source>
        <dbReference type="Pfam" id="PF17102"/>
    </source>
</evidence>
<feature type="domain" description="Stealth protein CR2 conserved region 2" evidence="4">
    <location>
        <begin position="42"/>
        <end position="145"/>
    </location>
</feature>
<name>A0A8H9IH00_9BURK</name>
<evidence type="ECO:0000256" key="1">
    <source>
        <dbReference type="ARBA" id="ARBA00007583"/>
    </source>
</evidence>
<keyword evidence="7" id="KW-1185">Reference proteome</keyword>
<comment type="similarity">
    <text evidence="1">Belongs to the stealth family.</text>
</comment>
<dbReference type="GO" id="GO:0016772">
    <property type="term" value="F:transferase activity, transferring phosphorus-containing groups"/>
    <property type="evidence" value="ECO:0007669"/>
    <property type="project" value="InterPro"/>
</dbReference>
<protein>
    <recommendedName>
        <fullName evidence="8">Capsular biosynthesis protein</fullName>
    </recommendedName>
</protein>
<gene>
    <name evidence="6" type="ORF">GCM10010096_08070</name>
</gene>
<dbReference type="InterPro" id="IPR047141">
    <property type="entry name" value="Stealth"/>
</dbReference>